<protein>
    <recommendedName>
        <fullName evidence="5">HNH endonuclease</fullName>
    </recommendedName>
</protein>
<dbReference type="InterPro" id="IPR046894">
    <property type="entry name" value="MTaX1"/>
</dbReference>
<feature type="domain" description="HNH nuclease" evidence="1">
    <location>
        <begin position="214"/>
        <end position="261"/>
    </location>
</feature>
<dbReference type="EMBL" id="JAQQBZ010000030">
    <property type="protein sequence ID" value="MFM0597316.1"/>
    <property type="molecule type" value="Genomic_DNA"/>
</dbReference>
<keyword evidence="4" id="KW-1185">Reference proteome</keyword>
<evidence type="ECO:0008006" key="5">
    <source>
        <dbReference type="Google" id="ProtNLM"/>
    </source>
</evidence>
<dbReference type="Pfam" id="PF20296">
    <property type="entry name" value="MTaX1"/>
    <property type="match status" value="1"/>
</dbReference>
<dbReference type="RefSeq" id="WP_408218062.1">
    <property type="nucleotide sequence ID" value="NZ_JAQQBZ010000030.1"/>
</dbReference>
<dbReference type="InterPro" id="IPR003615">
    <property type="entry name" value="HNH_nuc"/>
</dbReference>
<dbReference type="Proteomes" id="UP001629367">
    <property type="component" value="Unassembled WGS sequence"/>
</dbReference>
<organism evidence="3 4">
    <name type="scientific">Paraburkholderia dilworthii</name>
    <dbReference type="NCBI Taxonomy" id="948106"/>
    <lineage>
        <taxon>Bacteria</taxon>
        <taxon>Pseudomonadati</taxon>
        <taxon>Pseudomonadota</taxon>
        <taxon>Betaproteobacteria</taxon>
        <taxon>Burkholderiales</taxon>
        <taxon>Burkholderiaceae</taxon>
        <taxon>Paraburkholderia</taxon>
    </lineage>
</organism>
<comment type="caution">
    <text evidence="3">The sequence shown here is derived from an EMBL/GenBank/DDBJ whole genome shotgun (WGS) entry which is preliminary data.</text>
</comment>
<dbReference type="Pfam" id="PF13391">
    <property type="entry name" value="HNH_2"/>
    <property type="match status" value="1"/>
</dbReference>
<evidence type="ECO:0000259" key="1">
    <source>
        <dbReference type="Pfam" id="PF13391"/>
    </source>
</evidence>
<dbReference type="CDD" id="cd00085">
    <property type="entry name" value="HNHc"/>
    <property type="match status" value="1"/>
</dbReference>
<gene>
    <name evidence="3" type="ORF">PQQ68_30220</name>
</gene>
<sequence>MARADRFIEVCELVGNAANVVNPGGGWPGIADIALPSGQTCRVALHVSRVSSHNRAPYEFRFQNPADSTPVASPLGAVPILVGVWEEEYQPTLFIAVDGTSRVGRTSRFSILFDIRVAAQARATGWAVYQSDTGEKIYAFRPTLLPIFVAVLVEGLADELPDSVDDAISNAAIASGLIEDENEDTATRTRRAAAVLVRHSAFSGKVLRAYGRRCAMCGIGTGLVVGAHIHPVAAEGAPDAIWNGLALCHNHHAAFDGHKIWVHPESRAIVIKPSVIAERNESLALSAFLDTTFASLSAPAFPDHLPRRAMFEARYAFFSGRYDWI</sequence>
<evidence type="ECO:0000313" key="3">
    <source>
        <dbReference type="EMBL" id="MFM0597316.1"/>
    </source>
</evidence>
<evidence type="ECO:0000313" key="4">
    <source>
        <dbReference type="Proteomes" id="UP001629367"/>
    </source>
</evidence>
<feature type="domain" description="Methylase-associated X1" evidence="2">
    <location>
        <begin position="43"/>
        <end position="148"/>
    </location>
</feature>
<name>A0ABW9DG39_9BURK</name>
<evidence type="ECO:0000259" key="2">
    <source>
        <dbReference type="Pfam" id="PF20296"/>
    </source>
</evidence>
<reference evidence="3 4" key="1">
    <citation type="journal article" date="2024" name="Chem. Sci.">
        <title>Discovery of megapolipeptins by genome mining of a Burkholderiales bacteria collection.</title>
        <authorList>
            <person name="Paulo B.S."/>
            <person name="Recchia M.J.J."/>
            <person name="Lee S."/>
            <person name="Fergusson C.H."/>
            <person name="Romanowski S.B."/>
            <person name="Hernandez A."/>
            <person name="Krull N."/>
            <person name="Liu D.Y."/>
            <person name="Cavanagh H."/>
            <person name="Bos A."/>
            <person name="Gray C.A."/>
            <person name="Murphy B.T."/>
            <person name="Linington R.G."/>
            <person name="Eustaquio A.S."/>
        </authorList>
    </citation>
    <scope>NUCLEOTIDE SEQUENCE [LARGE SCALE GENOMIC DNA]</scope>
    <source>
        <strain evidence="3 4">RL17-335-BIF-A</strain>
    </source>
</reference>
<accession>A0ABW9DG39</accession>
<proteinExistence type="predicted"/>